<dbReference type="InterPro" id="IPR018376">
    <property type="entry name" value="Enoyl-CoA_hyd/isom_CS"/>
</dbReference>
<dbReference type="PANTHER" id="PTHR11941">
    <property type="entry name" value="ENOYL-COA HYDRATASE-RELATED"/>
    <property type="match status" value="1"/>
</dbReference>
<evidence type="ECO:0000313" key="9">
    <source>
        <dbReference type="WBParaSite" id="Pan_g22338.t1"/>
    </source>
</evidence>
<dbReference type="GO" id="GO:0006635">
    <property type="term" value="P:fatty acid beta-oxidation"/>
    <property type="evidence" value="ECO:0007669"/>
    <property type="project" value="TreeGrafter"/>
</dbReference>
<dbReference type="PANTHER" id="PTHR11941:SF54">
    <property type="entry name" value="ENOYL-COA HYDRATASE, MITOCHONDRIAL"/>
    <property type="match status" value="1"/>
</dbReference>
<keyword evidence="3" id="KW-0276">Fatty acid metabolism</keyword>
<dbReference type="InterPro" id="IPR001753">
    <property type="entry name" value="Enoyl-CoA_hydra/iso"/>
</dbReference>
<evidence type="ECO:0000256" key="2">
    <source>
        <dbReference type="ARBA" id="ARBA00012076"/>
    </source>
</evidence>
<dbReference type="PROSITE" id="PS00166">
    <property type="entry name" value="ENOYL_COA_HYDRATASE"/>
    <property type="match status" value="1"/>
</dbReference>
<dbReference type="GO" id="GO:0005739">
    <property type="term" value="C:mitochondrion"/>
    <property type="evidence" value="ECO:0007669"/>
    <property type="project" value="TreeGrafter"/>
</dbReference>
<dbReference type="FunFam" id="1.10.12.10:FF:000001">
    <property type="entry name" value="Probable enoyl-CoA hydratase, mitochondrial"/>
    <property type="match status" value="1"/>
</dbReference>
<dbReference type="InterPro" id="IPR014748">
    <property type="entry name" value="Enoyl-CoA_hydra_C"/>
</dbReference>
<sequence>MFKVSLLAGRQSLKNALLAQQLMKASTTATTEMIKVSRVGKDNKVGLITLNRPKALNALCAQLMDEVEATLIDFEKDDSIGAIVITGSERAFAAGADIKEMVDRKFADVYAGQFLSNWTKVANTKKPIIAAVNGFALGGGCELAMMCDIIYAGEKALFGQPEVNIGTIPGAGGTQRLTRAVGKSLAMELCLTGDRISATEALQRGLVSKVYPASELVEKAIALGDKIAANSPLIVQMAKEGVNRAFETTLQEGLLFERRLFHTTFATNDRKEGMSAFAEKRTPKWTSS</sequence>
<dbReference type="SUPFAM" id="SSF52096">
    <property type="entry name" value="ClpP/crotonase"/>
    <property type="match status" value="1"/>
</dbReference>
<dbReference type="Pfam" id="PF00378">
    <property type="entry name" value="ECH_1"/>
    <property type="match status" value="1"/>
</dbReference>
<keyword evidence="8" id="KW-1185">Reference proteome</keyword>
<keyword evidence="5" id="KW-0456">Lyase</keyword>
<dbReference type="Gene3D" id="1.10.12.10">
    <property type="entry name" value="Lyase 2-enoyl-coa Hydratase, Chain A, domain 2"/>
    <property type="match status" value="1"/>
</dbReference>
<dbReference type="AlphaFoldDB" id="A0A7E4VKM0"/>
<evidence type="ECO:0000256" key="4">
    <source>
        <dbReference type="ARBA" id="ARBA00023098"/>
    </source>
</evidence>
<evidence type="ECO:0000313" key="8">
    <source>
        <dbReference type="Proteomes" id="UP000492821"/>
    </source>
</evidence>
<evidence type="ECO:0000256" key="6">
    <source>
        <dbReference type="ARBA" id="ARBA00073937"/>
    </source>
</evidence>
<proteinExistence type="inferred from homology"/>
<evidence type="ECO:0000256" key="3">
    <source>
        <dbReference type="ARBA" id="ARBA00022832"/>
    </source>
</evidence>
<dbReference type="InterPro" id="IPR029045">
    <property type="entry name" value="ClpP/crotonase-like_dom_sf"/>
</dbReference>
<accession>A0A7E4VKM0</accession>
<evidence type="ECO:0000256" key="5">
    <source>
        <dbReference type="ARBA" id="ARBA00023239"/>
    </source>
</evidence>
<organism evidence="8 9">
    <name type="scientific">Panagrellus redivivus</name>
    <name type="common">Microworm</name>
    <dbReference type="NCBI Taxonomy" id="6233"/>
    <lineage>
        <taxon>Eukaryota</taxon>
        <taxon>Metazoa</taxon>
        <taxon>Ecdysozoa</taxon>
        <taxon>Nematoda</taxon>
        <taxon>Chromadorea</taxon>
        <taxon>Rhabditida</taxon>
        <taxon>Tylenchina</taxon>
        <taxon>Panagrolaimomorpha</taxon>
        <taxon>Panagrolaimoidea</taxon>
        <taxon>Panagrolaimidae</taxon>
        <taxon>Panagrellus</taxon>
    </lineage>
</organism>
<dbReference type="EC" id="4.2.1.17" evidence="2"/>
<dbReference type="CDD" id="cd06558">
    <property type="entry name" value="crotonase-like"/>
    <property type="match status" value="1"/>
</dbReference>
<evidence type="ECO:0000256" key="7">
    <source>
        <dbReference type="RuleBase" id="RU003707"/>
    </source>
</evidence>
<dbReference type="WBParaSite" id="Pan_g22338.t1">
    <property type="protein sequence ID" value="Pan_g22338.t1"/>
    <property type="gene ID" value="Pan_g22338"/>
</dbReference>
<dbReference type="Gene3D" id="3.90.226.10">
    <property type="entry name" value="2-enoyl-CoA Hydratase, Chain A, domain 1"/>
    <property type="match status" value="1"/>
</dbReference>
<protein>
    <recommendedName>
        <fullName evidence="6">Probable enoyl-CoA hydratase, mitochondrial</fullName>
        <ecNumber evidence="2">4.2.1.17</ecNumber>
    </recommendedName>
</protein>
<keyword evidence="4" id="KW-0443">Lipid metabolism</keyword>
<reference evidence="9" key="2">
    <citation type="submission" date="2020-10" db="UniProtKB">
        <authorList>
            <consortium name="WormBaseParasite"/>
        </authorList>
    </citation>
    <scope>IDENTIFICATION</scope>
</reference>
<name>A0A7E4VKM0_PANRE</name>
<dbReference type="GO" id="GO:0004300">
    <property type="term" value="F:enoyl-CoA hydratase activity"/>
    <property type="evidence" value="ECO:0007669"/>
    <property type="project" value="UniProtKB-EC"/>
</dbReference>
<dbReference type="FunFam" id="3.90.226.10:FF:000019">
    <property type="entry name" value="Enoyl-CoA hydratase, mitochondrial"/>
    <property type="match status" value="1"/>
</dbReference>
<reference evidence="8" key="1">
    <citation type="journal article" date="2013" name="Genetics">
        <title>The draft genome and transcriptome of Panagrellus redivivus are shaped by the harsh demands of a free-living lifestyle.</title>
        <authorList>
            <person name="Srinivasan J."/>
            <person name="Dillman A.R."/>
            <person name="Macchietto M.G."/>
            <person name="Heikkinen L."/>
            <person name="Lakso M."/>
            <person name="Fracchia K.M."/>
            <person name="Antoshechkin I."/>
            <person name="Mortazavi A."/>
            <person name="Wong G."/>
            <person name="Sternberg P.W."/>
        </authorList>
    </citation>
    <scope>NUCLEOTIDE SEQUENCE [LARGE SCALE GENOMIC DNA]</scope>
    <source>
        <strain evidence="8">MT8872</strain>
    </source>
</reference>
<dbReference type="Proteomes" id="UP000492821">
    <property type="component" value="Unassembled WGS sequence"/>
</dbReference>
<comment type="similarity">
    <text evidence="1 7">Belongs to the enoyl-CoA hydratase/isomerase family.</text>
</comment>
<evidence type="ECO:0000256" key="1">
    <source>
        <dbReference type="ARBA" id="ARBA00005254"/>
    </source>
</evidence>